<protein>
    <submittedName>
        <fullName evidence="1">Uncharacterized protein</fullName>
    </submittedName>
</protein>
<dbReference type="EMBL" id="JAYMYQ010000008">
    <property type="protein sequence ID" value="KAK7314555.1"/>
    <property type="molecule type" value="Genomic_DNA"/>
</dbReference>
<accession>A0AAN9PW26</accession>
<evidence type="ECO:0000313" key="1">
    <source>
        <dbReference type="EMBL" id="KAK7314555.1"/>
    </source>
</evidence>
<dbReference type="Proteomes" id="UP001367508">
    <property type="component" value="Unassembled WGS sequence"/>
</dbReference>
<name>A0AAN9PW26_CANGL</name>
<evidence type="ECO:0000313" key="2">
    <source>
        <dbReference type="Proteomes" id="UP001367508"/>
    </source>
</evidence>
<gene>
    <name evidence="1" type="ORF">VNO77_33081</name>
</gene>
<comment type="caution">
    <text evidence="1">The sequence shown here is derived from an EMBL/GenBank/DDBJ whole genome shotgun (WGS) entry which is preliminary data.</text>
</comment>
<keyword evidence="2" id="KW-1185">Reference proteome</keyword>
<organism evidence="1 2">
    <name type="scientific">Canavalia gladiata</name>
    <name type="common">Sword bean</name>
    <name type="synonym">Dolichos gladiatus</name>
    <dbReference type="NCBI Taxonomy" id="3824"/>
    <lineage>
        <taxon>Eukaryota</taxon>
        <taxon>Viridiplantae</taxon>
        <taxon>Streptophyta</taxon>
        <taxon>Embryophyta</taxon>
        <taxon>Tracheophyta</taxon>
        <taxon>Spermatophyta</taxon>
        <taxon>Magnoliopsida</taxon>
        <taxon>eudicotyledons</taxon>
        <taxon>Gunneridae</taxon>
        <taxon>Pentapetalae</taxon>
        <taxon>rosids</taxon>
        <taxon>fabids</taxon>
        <taxon>Fabales</taxon>
        <taxon>Fabaceae</taxon>
        <taxon>Papilionoideae</taxon>
        <taxon>50 kb inversion clade</taxon>
        <taxon>NPAAA clade</taxon>
        <taxon>indigoferoid/millettioid clade</taxon>
        <taxon>Phaseoleae</taxon>
        <taxon>Canavalia</taxon>
    </lineage>
</organism>
<reference evidence="1 2" key="1">
    <citation type="submission" date="2024-01" db="EMBL/GenBank/DDBJ databases">
        <title>The genomes of 5 underutilized Papilionoideae crops provide insights into root nodulation and disease resistanc.</title>
        <authorList>
            <person name="Jiang F."/>
        </authorList>
    </citation>
    <scope>NUCLEOTIDE SEQUENCE [LARGE SCALE GENOMIC DNA]</scope>
    <source>
        <strain evidence="1">LVBAO_FW01</strain>
        <tissue evidence="1">Leaves</tissue>
    </source>
</reference>
<proteinExistence type="predicted"/>
<sequence>MSFRFGSDQISSHLFSFSASHTLPPLMSKSSITRHLYLFLSLPHCSFDSHKFSVLHFLPLLLPEEPLSQLRCSLSRSLWF</sequence>
<dbReference type="AlphaFoldDB" id="A0AAN9PW26"/>